<dbReference type="PANTHER" id="PTHR44169">
    <property type="entry name" value="NADPH-DEPENDENT 1-ACYLDIHYDROXYACETONE PHOSPHATE REDUCTASE"/>
    <property type="match status" value="1"/>
</dbReference>
<evidence type="ECO:0000256" key="2">
    <source>
        <dbReference type="ARBA" id="ARBA00023002"/>
    </source>
</evidence>
<gene>
    <name evidence="5" type="ORF">Rsub_10968</name>
</gene>
<organism evidence="5 6">
    <name type="scientific">Raphidocelis subcapitata</name>
    <dbReference type="NCBI Taxonomy" id="307507"/>
    <lineage>
        <taxon>Eukaryota</taxon>
        <taxon>Viridiplantae</taxon>
        <taxon>Chlorophyta</taxon>
        <taxon>core chlorophytes</taxon>
        <taxon>Chlorophyceae</taxon>
        <taxon>CS clade</taxon>
        <taxon>Sphaeropleales</taxon>
        <taxon>Selenastraceae</taxon>
        <taxon>Raphidocelis</taxon>
    </lineage>
</organism>
<dbReference type="AlphaFoldDB" id="A0A2V0PMK9"/>
<dbReference type="InterPro" id="IPR057326">
    <property type="entry name" value="KR_dom"/>
</dbReference>
<dbReference type="OrthoDB" id="2102561at2759"/>
<dbReference type="FunCoup" id="A0A2V0PMK9">
    <property type="interactions" value="294"/>
</dbReference>
<comment type="similarity">
    <text evidence="1 3">Belongs to the short-chain dehydrogenases/reductases (SDR) family.</text>
</comment>
<dbReference type="GO" id="GO:0016491">
    <property type="term" value="F:oxidoreductase activity"/>
    <property type="evidence" value="ECO:0007669"/>
    <property type="project" value="UniProtKB-KW"/>
</dbReference>
<dbReference type="InterPro" id="IPR036291">
    <property type="entry name" value="NAD(P)-bd_dom_sf"/>
</dbReference>
<dbReference type="Pfam" id="PF00106">
    <property type="entry name" value="adh_short"/>
    <property type="match status" value="1"/>
</dbReference>
<protein>
    <recommendedName>
        <fullName evidence="4">Ketoreductase domain-containing protein</fullName>
    </recommendedName>
</protein>
<evidence type="ECO:0000259" key="4">
    <source>
        <dbReference type="SMART" id="SM00822"/>
    </source>
</evidence>
<keyword evidence="2" id="KW-0560">Oxidoreductase</keyword>
<dbReference type="SUPFAM" id="SSF51735">
    <property type="entry name" value="NAD(P)-binding Rossmann-fold domains"/>
    <property type="match status" value="1"/>
</dbReference>
<evidence type="ECO:0000256" key="3">
    <source>
        <dbReference type="RuleBase" id="RU000363"/>
    </source>
</evidence>
<dbReference type="PANTHER" id="PTHR44169:SF6">
    <property type="entry name" value="NADPH-DEPENDENT 1-ACYLDIHYDROXYACETONE PHOSPHATE REDUCTASE"/>
    <property type="match status" value="1"/>
</dbReference>
<dbReference type="InterPro" id="IPR020904">
    <property type="entry name" value="Sc_DH/Rdtase_CS"/>
</dbReference>
<evidence type="ECO:0000256" key="1">
    <source>
        <dbReference type="ARBA" id="ARBA00006484"/>
    </source>
</evidence>
<dbReference type="PRINTS" id="PR00080">
    <property type="entry name" value="SDRFAMILY"/>
</dbReference>
<dbReference type="Gene3D" id="3.40.50.720">
    <property type="entry name" value="NAD(P)-binding Rossmann-like Domain"/>
    <property type="match status" value="1"/>
</dbReference>
<reference evidence="5 6" key="1">
    <citation type="journal article" date="2018" name="Sci. Rep.">
        <title>Raphidocelis subcapitata (=Pseudokirchneriella subcapitata) provides an insight into genome evolution and environmental adaptations in the Sphaeropleales.</title>
        <authorList>
            <person name="Suzuki S."/>
            <person name="Yamaguchi H."/>
            <person name="Nakajima N."/>
            <person name="Kawachi M."/>
        </authorList>
    </citation>
    <scope>NUCLEOTIDE SEQUENCE [LARGE SCALE GENOMIC DNA]</scope>
    <source>
        <strain evidence="5 6">NIES-35</strain>
    </source>
</reference>
<dbReference type="PRINTS" id="PR00081">
    <property type="entry name" value="GDHRDH"/>
</dbReference>
<comment type="caution">
    <text evidence="5">The sequence shown here is derived from an EMBL/GenBank/DDBJ whole genome shotgun (WGS) entry which is preliminary data.</text>
</comment>
<dbReference type="STRING" id="307507.A0A2V0PMK9"/>
<dbReference type="EMBL" id="BDRX01000121">
    <property type="protein sequence ID" value="GBF98305.1"/>
    <property type="molecule type" value="Genomic_DNA"/>
</dbReference>
<dbReference type="PROSITE" id="PS00061">
    <property type="entry name" value="ADH_SHORT"/>
    <property type="match status" value="1"/>
</dbReference>
<accession>A0A2V0PMK9</accession>
<sequence>MAVAPQKSVLITGASSGIGHALAEEFLRRGCRVYATARDARRCAPLEAAGATVVQLDVTDPASLAAAAKQVLAAEPKGPDVLICNAGVGLRGPLLDIPIDCLRAHYDTNVFGALAVVQAFAPAMVRRGSGTIITVGSAASFWAWPFLGGYSSSKAALRSITDTLRIELAPFGVSVVLAAPGFVQSSIYDNTRAAGGVHVDAAGPFAALAGAMTGSLLKEHGAMDAGVFARRFARMALSPRPPALYLDGCRAWPVYLAGTWLPTWLHDAVIARASGLRRLAAAALGR</sequence>
<dbReference type="Proteomes" id="UP000247498">
    <property type="component" value="Unassembled WGS sequence"/>
</dbReference>
<name>A0A2V0PMK9_9CHLO</name>
<evidence type="ECO:0000313" key="5">
    <source>
        <dbReference type="EMBL" id="GBF98305.1"/>
    </source>
</evidence>
<feature type="domain" description="Ketoreductase" evidence="4">
    <location>
        <begin position="7"/>
        <end position="181"/>
    </location>
</feature>
<evidence type="ECO:0000313" key="6">
    <source>
        <dbReference type="Proteomes" id="UP000247498"/>
    </source>
</evidence>
<dbReference type="InterPro" id="IPR002347">
    <property type="entry name" value="SDR_fam"/>
</dbReference>
<dbReference type="InParanoid" id="A0A2V0PMK9"/>
<proteinExistence type="inferred from homology"/>
<dbReference type="SMART" id="SM00822">
    <property type="entry name" value="PKS_KR"/>
    <property type="match status" value="1"/>
</dbReference>
<dbReference type="CDD" id="cd05374">
    <property type="entry name" value="17beta-HSD-like_SDR_c"/>
    <property type="match status" value="1"/>
</dbReference>
<keyword evidence="6" id="KW-1185">Reference proteome</keyword>